<sequence>MASFDALSTSWDIFTSSTRLLRRHKALMYFPIAAAISIAVFIVGLIALGLLLPPNIDKTSPQFVRTALAIDYVILLYLAMFWQTALITQTNAALEGDVPRFARGLAAARRYRTRLLPWVLIDTAVTWGFGIIDEKLLYVGSLVHVLFIGRFLDLIWRAVSFQVLPTIVVRDVGAVEATKACTRTLRRMLSKNILAQFGLRIFILILVSPGVGMLFAAAAVGGGVLSGVLGLSGGLWIAIAVLYGATVSGIYQTALYRSADTSHPA</sequence>
<dbReference type="GeneID" id="57169878"/>
<accession>A0A1S1L2C9</accession>
<feature type="transmembrane region" description="Helical" evidence="1">
    <location>
        <begin position="26"/>
        <end position="52"/>
    </location>
</feature>
<keyword evidence="1" id="KW-1133">Transmembrane helix</keyword>
<proteinExistence type="predicted"/>
<dbReference type="EMBL" id="MLIK01000027">
    <property type="protein sequence ID" value="OHU18235.1"/>
    <property type="molecule type" value="Genomic_DNA"/>
</dbReference>
<gene>
    <name evidence="2" type="ORF">BKG76_23950</name>
</gene>
<reference evidence="2 3" key="1">
    <citation type="submission" date="2016-10" db="EMBL/GenBank/DDBJ databases">
        <title>Evaluation of Human, Veterinary and Environmental Mycobacterium chelonae Isolates by Core Genome Phylogenomic Analysis, Targeted Gene Comparison, and Anti-microbial Susceptibility Patterns: A Tale of Mistaken Identities.</title>
        <authorList>
            <person name="Fogelson S.B."/>
            <person name="Camus A.C."/>
            <person name="Lorenz W."/>
            <person name="Vasireddy R."/>
            <person name="Vasireddy S."/>
            <person name="Smith T."/>
            <person name="Brown-Elliott B.A."/>
            <person name="Wallace R.J.Jr."/>
            <person name="Hasan N.A."/>
            <person name="Reischl U."/>
            <person name="Sanchez S."/>
        </authorList>
    </citation>
    <scope>NUCLEOTIDE SEQUENCE [LARGE SCALE GENOMIC DNA]</scope>
    <source>
        <strain evidence="2 3">1559</strain>
    </source>
</reference>
<dbReference type="AlphaFoldDB" id="A0A1S1L2C9"/>
<evidence type="ECO:0000313" key="2">
    <source>
        <dbReference type="EMBL" id="OHU18235.1"/>
    </source>
</evidence>
<dbReference type="InterPro" id="IPR046157">
    <property type="entry name" value="DUF6159"/>
</dbReference>
<evidence type="ECO:0000256" key="1">
    <source>
        <dbReference type="SAM" id="Phobius"/>
    </source>
</evidence>
<dbReference type="STRING" id="948102.BKG76_23950"/>
<dbReference type="Proteomes" id="UP000179616">
    <property type="component" value="Unassembled WGS sequence"/>
</dbReference>
<dbReference type="RefSeq" id="WP_070940229.1">
    <property type="nucleotide sequence ID" value="NZ_MLIK01000027.1"/>
</dbReference>
<keyword evidence="1" id="KW-0812">Transmembrane</keyword>
<feature type="transmembrane region" description="Helical" evidence="1">
    <location>
        <begin position="197"/>
        <end position="218"/>
    </location>
</feature>
<dbReference type="OrthoDB" id="4697240at2"/>
<name>A0A1S1L2C9_9MYCO</name>
<keyword evidence="1" id="KW-0472">Membrane</keyword>
<protein>
    <submittedName>
        <fullName evidence="2">Uncharacterized protein</fullName>
    </submittedName>
</protein>
<organism evidence="2 3">
    <name type="scientific">Mycobacteroides franklinii</name>
    <dbReference type="NCBI Taxonomy" id="948102"/>
    <lineage>
        <taxon>Bacteria</taxon>
        <taxon>Bacillati</taxon>
        <taxon>Actinomycetota</taxon>
        <taxon>Actinomycetes</taxon>
        <taxon>Mycobacteriales</taxon>
        <taxon>Mycobacteriaceae</taxon>
        <taxon>Mycobacteroides</taxon>
    </lineage>
</organism>
<dbReference type="Pfam" id="PF19656">
    <property type="entry name" value="DUF6159"/>
    <property type="match status" value="1"/>
</dbReference>
<comment type="caution">
    <text evidence="2">The sequence shown here is derived from an EMBL/GenBank/DDBJ whole genome shotgun (WGS) entry which is preliminary data.</text>
</comment>
<feature type="transmembrane region" description="Helical" evidence="1">
    <location>
        <begin position="224"/>
        <end position="245"/>
    </location>
</feature>
<evidence type="ECO:0000313" key="3">
    <source>
        <dbReference type="Proteomes" id="UP000179616"/>
    </source>
</evidence>